<dbReference type="InterPro" id="IPR021109">
    <property type="entry name" value="Peptidase_aspartic_dom_sf"/>
</dbReference>
<dbReference type="EMBL" id="UZAJ01014580">
    <property type="protein sequence ID" value="VDO70681.1"/>
    <property type="molecule type" value="Genomic_DNA"/>
</dbReference>
<organism evidence="3">
    <name type="scientific">Onchocerca flexuosa</name>
    <dbReference type="NCBI Taxonomy" id="387005"/>
    <lineage>
        <taxon>Eukaryota</taxon>
        <taxon>Metazoa</taxon>
        <taxon>Ecdysozoa</taxon>
        <taxon>Nematoda</taxon>
        <taxon>Chromadorea</taxon>
        <taxon>Rhabditida</taxon>
        <taxon>Spirurina</taxon>
        <taxon>Spiruromorpha</taxon>
        <taxon>Filarioidea</taxon>
        <taxon>Onchocercidae</taxon>
        <taxon>Onchocerca</taxon>
    </lineage>
</organism>
<keyword evidence="2" id="KW-1185">Reference proteome</keyword>
<evidence type="ECO:0000313" key="3">
    <source>
        <dbReference type="WBParaSite" id="OFLC_0001071101-mRNA-1"/>
    </source>
</evidence>
<evidence type="ECO:0000313" key="2">
    <source>
        <dbReference type="Proteomes" id="UP000267606"/>
    </source>
</evidence>
<dbReference type="STRING" id="387005.A0A183HT99"/>
<dbReference type="WBParaSite" id="OFLC_0001071101-mRNA-1">
    <property type="protein sequence ID" value="OFLC_0001071101-mRNA-1"/>
    <property type="gene ID" value="OFLC_0001071101"/>
</dbReference>
<name>A0A183HT99_9BILA</name>
<dbReference type="AlphaFoldDB" id="A0A183HT99"/>
<dbReference type="Proteomes" id="UP000267606">
    <property type="component" value="Unassembled WGS sequence"/>
</dbReference>
<sequence>MERLKENNACINCLHPGHKESNCSKRKYSSFDCKGSHNTALCQIKYGNSIQCDKPNKGKTSTKAINPILNQRNRGNRDVLLLCKEVETINLENLAVSEKAVVLFDSGAEISCISKKLVKRLKLNELDYEKMKIA</sequence>
<proteinExistence type="predicted"/>
<dbReference type="Gene3D" id="2.40.70.10">
    <property type="entry name" value="Acid Proteases"/>
    <property type="match status" value="1"/>
</dbReference>
<gene>
    <name evidence="1" type="ORF">OFLC_LOCUS10710</name>
</gene>
<reference evidence="3" key="1">
    <citation type="submission" date="2016-06" db="UniProtKB">
        <authorList>
            <consortium name="WormBaseParasite"/>
        </authorList>
    </citation>
    <scope>IDENTIFICATION</scope>
</reference>
<reference evidence="1 2" key="2">
    <citation type="submission" date="2018-11" db="EMBL/GenBank/DDBJ databases">
        <authorList>
            <consortium name="Pathogen Informatics"/>
        </authorList>
    </citation>
    <scope>NUCLEOTIDE SEQUENCE [LARGE SCALE GENOMIC DNA]</scope>
</reference>
<accession>A0A183HT99</accession>
<protein>
    <submittedName>
        <fullName evidence="3">CCHC-type domain-containing protein</fullName>
    </submittedName>
</protein>
<evidence type="ECO:0000313" key="1">
    <source>
        <dbReference type="EMBL" id="VDO70681.1"/>
    </source>
</evidence>